<dbReference type="AlphaFoldDB" id="E1QNF7"/>
<dbReference type="SFLD" id="SFLDF00002">
    <property type="entry name" value="enolase"/>
    <property type="match status" value="1"/>
</dbReference>
<keyword evidence="12" id="KW-0670">Pyruvate</keyword>
<evidence type="ECO:0000313" key="13">
    <source>
        <dbReference type="Proteomes" id="UP000006681"/>
    </source>
</evidence>
<feature type="domain" description="Enolase C-terminal TIM barrel" evidence="10">
    <location>
        <begin position="132"/>
        <end position="412"/>
    </location>
</feature>
<reference evidence="13" key="2">
    <citation type="journal article" date="2010" name="Stand. Genomic Sci.">
        <title>Complete genome sequence of Vulcanisaeta distributa type strain (IC-017T).</title>
        <authorList>
            <person name="Mavromatis K."/>
            <person name="Sikorski J."/>
            <person name="Pabst E."/>
            <person name="Teshima H."/>
            <person name="Lapidus A."/>
            <person name="Lucas S."/>
            <person name="Nolan M."/>
            <person name="Glavina Del Rio T."/>
            <person name="Cheng J."/>
            <person name="Bruce D."/>
            <person name="Goodwin L."/>
            <person name="Pitluck S."/>
            <person name="Liolios K."/>
            <person name="Ivanova N."/>
            <person name="Mikhailova N."/>
            <person name="Pati A."/>
            <person name="Chen A."/>
            <person name="Palaniappan K."/>
            <person name="Land M."/>
            <person name="Hauser L."/>
            <person name="Chang Y."/>
            <person name="Jeffries C."/>
            <person name="Rohde M."/>
            <person name="Spring S."/>
            <person name="Goker M."/>
            <person name="Wirth R."/>
            <person name="Woyke T."/>
            <person name="Bristow J."/>
            <person name="Eisen J."/>
            <person name="Markowitz V."/>
            <person name="Hugenholtz P."/>
            <person name="Klenk H."/>
            <person name="Kyrpides N."/>
        </authorList>
    </citation>
    <scope>NUCLEOTIDE SEQUENCE [LARGE SCALE GENOMIC DNA]</scope>
    <source>
        <strain evidence="13">DSM 14429 / JCM 11212 / NBRC 100878 / IC-017</strain>
    </source>
</reference>
<dbReference type="Proteomes" id="UP000006681">
    <property type="component" value="Chromosome"/>
</dbReference>
<feature type="binding site" evidence="6">
    <location>
        <position position="362"/>
    </location>
    <ligand>
        <name>(2R)-2-phosphoglycerate</name>
        <dbReference type="ChEBI" id="CHEBI:58289"/>
    </ligand>
</feature>
<gene>
    <name evidence="6" type="primary">eno</name>
    <name evidence="12" type="ordered locus">Vdis_0734</name>
</gene>
<dbReference type="GO" id="GO:0005576">
    <property type="term" value="C:extracellular region"/>
    <property type="evidence" value="ECO:0007669"/>
    <property type="project" value="UniProtKB-SubCell"/>
</dbReference>
<feature type="active site" description="Proton donor" evidence="6 7">
    <location>
        <position position="201"/>
    </location>
</feature>
<dbReference type="SFLD" id="SFLDG00178">
    <property type="entry name" value="enolase"/>
    <property type="match status" value="1"/>
</dbReference>
<dbReference type="EC" id="4.2.1.11" evidence="6"/>
<dbReference type="GeneID" id="9751658"/>
<comment type="catalytic activity">
    <reaction evidence="6">
        <text>(2R)-2-phosphoglycerate = phosphoenolpyruvate + H2O</text>
        <dbReference type="Rhea" id="RHEA:10164"/>
        <dbReference type="ChEBI" id="CHEBI:15377"/>
        <dbReference type="ChEBI" id="CHEBI:58289"/>
        <dbReference type="ChEBI" id="CHEBI:58702"/>
        <dbReference type="EC" id="4.2.1.11"/>
    </reaction>
</comment>
<evidence type="ECO:0000256" key="3">
    <source>
        <dbReference type="ARBA" id="ARBA00022842"/>
    </source>
</evidence>
<dbReference type="Pfam" id="PF00113">
    <property type="entry name" value="Enolase_C"/>
    <property type="match status" value="1"/>
</dbReference>
<keyword evidence="4 6" id="KW-0324">Glycolysis</keyword>
<feature type="binding site" evidence="6">
    <location>
        <position position="361"/>
    </location>
    <ligand>
        <name>(2R)-2-phosphoglycerate</name>
        <dbReference type="ChEBI" id="CHEBI:58289"/>
    </ligand>
</feature>
<dbReference type="EMBL" id="CP002100">
    <property type="protein sequence ID" value="ADN50127.1"/>
    <property type="molecule type" value="Genomic_DNA"/>
</dbReference>
<dbReference type="InterPro" id="IPR020811">
    <property type="entry name" value="Enolase_N"/>
</dbReference>
<comment type="function">
    <text evidence="6">Catalyzes the reversible conversion of 2-phosphoglycerate (2-PG) into phosphoenolpyruvate (PEP). It is essential for the degradation of carbohydrates via glycolysis.</text>
</comment>
<evidence type="ECO:0000256" key="4">
    <source>
        <dbReference type="ARBA" id="ARBA00023152"/>
    </source>
</evidence>
<feature type="binding site" evidence="6">
    <location>
        <position position="157"/>
    </location>
    <ligand>
        <name>(2R)-2-phosphoglycerate</name>
        <dbReference type="ChEBI" id="CHEBI:58289"/>
    </ligand>
</feature>
<feature type="binding site" evidence="6 9">
    <location>
        <position position="280"/>
    </location>
    <ligand>
        <name>Mg(2+)</name>
        <dbReference type="ChEBI" id="CHEBI:18420"/>
    </ligand>
</feature>
<protein>
    <recommendedName>
        <fullName evidence="6">Enolase</fullName>
        <ecNumber evidence="6">4.2.1.11</ecNumber>
    </recommendedName>
    <alternativeName>
        <fullName evidence="6">2-phospho-D-glycerate hydro-lyase</fullName>
    </alternativeName>
    <alternativeName>
        <fullName evidence="6">2-phosphoglycerate dehydratase</fullName>
    </alternativeName>
</protein>
<evidence type="ECO:0000256" key="8">
    <source>
        <dbReference type="PIRSR" id="PIRSR001400-2"/>
    </source>
</evidence>
<dbReference type="GO" id="GO:0006096">
    <property type="term" value="P:glycolytic process"/>
    <property type="evidence" value="ECO:0007669"/>
    <property type="project" value="UniProtKB-UniRule"/>
</dbReference>
<feature type="binding site" evidence="8">
    <location>
        <position position="307"/>
    </location>
    <ligand>
        <name>substrate</name>
    </ligand>
</feature>
<proteinExistence type="inferred from homology"/>
<keyword evidence="3 6" id="KW-0460">Magnesium</keyword>
<dbReference type="GO" id="GO:0009986">
    <property type="term" value="C:cell surface"/>
    <property type="evidence" value="ECO:0007669"/>
    <property type="project" value="UniProtKB-SubCell"/>
</dbReference>
<evidence type="ECO:0000256" key="1">
    <source>
        <dbReference type="ARBA" id="ARBA00005031"/>
    </source>
</evidence>
<evidence type="ECO:0000313" key="12">
    <source>
        <dbReference type="EMBL" id="ADN50127.1"/>
    </source>
</evidence>
<feature type="binding site" evidence="6">
    <location>
        <position position="332"/>
    </location>
    <ligand>
        <name>(2R)-2-phosphoglycerate</name>
        <dbReference type="ChEBI" id="CHEBI:58289"/>
    </ligand>
</feature>
<keyword evidence="6 9" id="KW-0479">Metal-binding</keyword>
<evidence type="ECO:0000256" key="5">
    <source>
        <dbReference type="ARBA" id="ARBA00023239"/>
    </source>
</evidence>
<dbReference type="OrthoDB" id="8680at2157"/>
<comment type="similarity">
    <text evidence="2 6">Belongs to the enolase family.</text>
</comment>
<evidence type="ECO:0000256" key="9">
    <source>
        <dbReference type="PIRSR" id="PIRSR001400-3"/>
    </source>
</evidence>
<comment type="subcellular location">
    <subcellularLocation>
        <location evidence="6">Cytoplasm</location>
    </subcellularLocation>
    <subcellularLocation>
        <location evidence="6">Secreted</location>
    </subcellularLocation>
    <subcellularLocation>
        <location evidence="6">Cell surface</location>
    </subcellularLocation>
    <text evidence="6">Fractions of enolase are present in both the cytoplasm and on the cell surface.</text>
</comment>
<evidence type="ECO:0000256" key="2">
    <source>
        <dbReference type="ARBA" id="ARBA00009604"/>
    </source>
</evidence>
<reference evidence="12 13" key="1">
    <citation type="journal article" date="2010" name="Stand. Genomic Sci.">
        <title>Complete genome sequence of Vulcanisaeta distributa type strain (IC-017).</title>
        <authorList>
            <person name="Mavromatis K."/>
            <person name="Sikorski J."/>
            <person name="Pabst E."/>
            <person name="Teshima H."/>
            <person name="Lapidus A."/>
            <person name="Lucas S."/>
            <person name="Nolan M."/>
            <person name="Glavina Del Rio T."/>
            <person name="Cheng J.F."/>
            <person name="Bruce D."/>
            <person name="Goodwin L."/>
            <person name="Pitluck S."/>
            <person name="Liolios K."/>
            <person name="Ivanova N."/>
            <person name="Mikhailova N."/>
            <person name="Pati A."/>
            <person name="Chen A."/>
            <person name="Palaniappan K."/>
            <person name="Land M."/>
            <person name="Hauser L."/>
            <person name="Chang Y.J."/>
            <person name="Jeffries C.D."/>
            <person name="Rohde M."/>
            <person name="Spring S."/>
            <person name="Goker M."/>
            <person name="Wirth R."/>
            <person name="Woyke T."/>
            <person name="Bristow J."/>
            <person name="Eisen J.A."/>
            <person name="Markowitz V."/>
            <person name="Hugenholtz P."/>
            <person name="Klenk H.P."/>
            <person name="Kyrpides N.C."/>
        </authorList>
    </citation>
    <scope>NUCLEOTIDE SEQUENCE [LARGE SCALE GENOMIC DNA]</scope>
    <source>
        <strain evidence="13">DSM 14429 / JCM 11212 / NBRC 100878 / IC-017</strain>
    </source>
</reference>
<comment type="cofactor">
    <cofactor evidence="9">
        <name>Mg(2+)</name>
        <dbReference type="ChEBI" id="CHEBI:18420"/>
    </cofactor>
    <text evidence="9">Mg(2+) is required for catalysis and for stabilizing the dimer.</text>
</comment>
<dbReference type="STRING" id="572478.Vdis_0734"/>
<feature type="active site" description="Proton acceptor" evidence="6 7">
    <location>
        <position position="332"/>
    </location>
</feature>
<dbReference type="SMART" id="SM01193">
    <property type="entry name" value="Enolase_N"/>
    <property type="match status" value="1"/>
</dbReference>
<evidence type="ECO:0000256" key="6">
    <source>
        <dbReference type="HAMAP-Rule" id="MF_00318"/>
    </source>
</evidence>
<feature type="binding site" evidence="6">
    <location>
        <position position="383"/>
    </location>
    <ligand>
        <name>(2R)-2-phosphoglycerate</name>
        <dbReference type="ChEBI" id="CHEBI:58289"/>
    </ligand>
</feature>
<evidence type="ECO:0000259" key="10">
    <source>
        <dbReference type="SMART" id="SM01192"/>
    </source>
</evidence>
<dbReference type="Gene3D" id="3.30.390.10">
    <property type="entry name" value="Enolase-like, N-terminal domain"/>
    <property type="match status" value="1"/>
</dbReference>
<dbReference type="Gene3D" id="3.20.20.120">
    <property type="entry name" value="Enolase-like C-terminal domain"/>
    <property type="match status" value="1"/>
</dbReference>
<dbReference type="PANTHER" id="PTHR11902:SF1">
    <property type="entry name" value="ENOLASE"/>
    <property type="match status" value="1"/>
</dbReference>
<dbReference type="PANTHER" id="PTHR11902">
    <property type="entry name" value="ENOLASE"/>
    <property type="match status" value="1"/>
</dbReference>
<dbReference type="InterPro" id="IPR020810">
    <property type="entry name" value="Enolase_C"/>
</dbReference>
<feature type="domain" description="Enolase N-terminal" evidence="11">
    <location>
        <begin position="6"/>
        <end position="127"/>
    </location>
</feature>
<dbReference type="InterPro" id="IPR020809">
    <property type="entry name" value="Enolase_CS"/>
</dbReference>
<dbReference type="InterPro" id="IPR000941">
    <property type="entry name" value="Enolase"/>
</dbReference>
<dbReference type="PIRSF" id="PIRSF001400">
    <property type="entry name" value="Enolase"/>
    <property type="match status" value="1"/>
</dbReference>
<feature type="binding site" evidence="8">
    <location>
        <position position="148"/>
    </location>
    <ligand>
        <name>substrate</name>
    </ligand>
</feature>
<dbReference type="HOGENOM" id="CLU_031223_0_1_2"/>
<keyword evidence="6" id="KW-0964">Secreted</keyword>
<evidence type="ECO:0000259" key="11">
    <source>
        <dbReference type="SMART" id="SM01193"/>
    </source>
</evidence>
<keyword evidence="13" id="KW-1185">Reference proteome</keyword>
<dbReference type="UniPathway" id="UPA00109">
    <property type="reaction ID" value="UER00187"/>
</dbReference>
<name>E1QNF7_VULDI</name>
<keyword evidence="5 6" id="KW-0456">Lyase</keyword>
<comment type="pathway">
    <text evidence="1 6">Carbohydrate degradation; glycolysis; pyruvate from D-glyceraldehyde 3-phosphate: step 4/5.</text>
</comment>
<dbReference type="KEGG" id="vdi:Vdis_0734"/>
<feature type="binding site" evidence="8">
    <location>
        <position position="158"/>
    </location>
    <ligand>
        <name>substrate</name>
    </ligand>
</feature>
<evidence type="ECO:0000256" key="7">
    <source>
        <dbReference type="PIRSR" id="PIRSR001400-1"/>
    </source>
</evidence>
<dbReference type="RefSeq" id="WP_013335852.1">
    <property type="nucleotide sequence ID" value="NC_014537.1"/>
</dbReference>
<feature type="binding site" evidence="6 9">
    <location>
        <position position="307"/>
    </location>
    <ligand>
        <name>Mg(2+)</name>
        <dbReference type="ChEBI" id="CHEBI:18420"/>
    </ligand>
</feature>
<dbReference type="InterPro" id="IPR036849">
    <property type="entry name" value="Enolase-like_C_sf"/>
</dbReference>
<organism evidence="12 13">
    <name type="scientific">Vulcanisaeta distributa (strain DSM 14429 / JCM 11212 / NBRC 100878 / IC-017)</name>
    <dbReference type="NCBI Taxonomy" id="572478"/>
    <lineage>
        <taxon>Archaea</taxon>
        <taxon>Thermoproteota</taxon>
        <taxon>Thermoprotei</taxon>
        <taxon>Thermoproteales</taxon>
        <taxon>Thermoproteaceae</taxon>
        <taxon>Vulcanisaeta</taxon>
    </lineage>
</organism>
<sequence>MPDTTIEDLGIRKIFNSRGEETVEVEVYLTDGYGRAAAPAGASRGSHEVVYFPNNDVDLAISTFEKSVAPDLMGLDASIQGEVDARLEEIDGTENFSRIGGAVAIAMSMATARAAANALEIPLYQHLGGTNIRDLPYPLGNVIGGGKHSRGLGPDIQEFLVLPYGAQDIYSALKANIEVHRTVFRELVKADPSFTGGRNDEGAWSARISTGTALEILSKAVKEVSSKMGFEIGIGVDMAASTLWNGEKYVYTNEGVSRTPKEQLEFVKGLIEKYGLVYVEDPFYEEDFQSFAELTDSVGDRCLIVGDDLFTTNPSRLSRGIKEGAANAIIIKPDQIGTLSRAWEAVRLAVSNGYIPVVSHRSGDTEYETLAHIAVGFGAPIIKSGVLGGERMAKLNELIRIQDYMGKVARMNQSLPQRLRR</sequence>
<dbReference type="SUPFAM" id="SSF54826">
    <property type="entry name" value="Enolase N-terminal domain-like"/>
    <property type="match status" value="1"/>
</dbReference>
<dbReference type="HAMAP" id="MF_00318">
    <property type="entry name" value="Enolase"/>
    <property type="match status" value="1"/>
</dbReference>
<dbReference type="PROSITE" id="PS00164">
    <property type="entry name" value="ENOLASE"/>
    <property type="match status" value="1"/>
</dbReference>
<comment type="cofactor">
    <cofactor evidence="6">
        <name>Mg(2+)</name>
        <dbReference type="ChEBI" id="CHEBI:18420"/>
    </cofactor>
    <text evidence="6">Binds a second Mg(2+) ion via substrate during catalysis.</text>
</comment>
<accession>E1QNF7</accession>
<dbReference type="SUPFAM" id="SSF51604">
    <property type="entry name" value="Enolase C-terminal domain-like"/>
    <property type="match status" value="1"/>
</dbReference>
<feature type="binding site" evidence="8">
    <location>
        <position position="280"/>
    </location>
    <ligand>
        <name>substrate</name>
    </ligand>
</feature>
<dbReference type="CDD" id="cd03313">
    <property type="entry name" value="enolase"/>
    <property type="match status" value="1"/>
</dbReference>
<feature type="binding site" evidence="6 9">
    <location>
        <position position="237"/>
    </location>
    <ligand>
        <name>Mg(2+)</name>
        <dbReference type="ChEBI" id="CHEBI:18420"/>
    </ligand>
</feature>
<dbReference type="eggNOG" id="arCOG01169">
    <property type="taxonomic scope" value="Archaea"/>
</dbReference>
<dbReference type="GO" id="GO:0000015">
    <property type="term" value="C:phosphopyruvate hydratase complex"/>
    <property type="evidence" value="ECO:0007669"/>
    <property type="project" value="InterPro"/>
</dbReference>
<keyword evidence="6" id="KW-0963">Cytoplasm</keyword>
<dbReference type="SFLD" id="SFLDS00001">
    <property type="entry name" value="Enolase"/>
    <property type="match status" value="1"/>
</dbReference>
<dbReference type="PRINTS" id="PR00148">
    <property type="entry name" value="ENOLASE"/>
</dbReference>
<dbReference type="SMART" id="SM01192">
    <property type="entry name" value="Enolase_C"/>
    <property type="match status" value="1"/>
</dbReference>
<dbReference type="GO" id="GO:0000287">
    <property type="term" value="F:magnesium ion binding"/>
    <property type="evidence" value="ECO:0007669"/>
    <property type="project" value="UniProtKB-UniRule"/>
</dbReference>
<dbReference type="Pfam" id="PF03952">
    <property type="entry name" value="Enolase_N"/>
    <property type="match status" value="1"/>
</dbReference>
<dbReference type="InterPro" id="IPR029017">
    <property type="entry name" value="Enolase-like_N"/>
</dbReference>
<feature type="binding site" evidence="8">
    <location>
        <position position="383"/>
    </location>
    <ligand>
        <name>substrate</name>
    </ligand>
</feature>
<dbReference type="GO" id="GO:0004634">
    <property type="term" value="F:phosphopyruvate hydratase activity"/>
    <property type="evidence" value="ECO:0007669"/>
    <property type="project" value="UniProtKB-UniRule"/>
</dbReference>
<feature type="binding site" evidence="8">
    <location>
        <begin position="359"/>
        <end position="362"/>
    </location>
    <ligand>
        <name>substrate</name>
    </ligand>
</feature>